<keyword evidence="5 11" id="KW-0444">Lipid biosynthesis</keyword>
<dbReference type="InterPro" id="IPR014031">
    <property type="entry name" value="Ketoacyl_synth_C"/>
</dbReference>
<dbReference type="PANTHER" id="PTHR11712">
    <property type="entry name" value="POLYKETIDE SYNTHASE-RELATED"/>
    <property type="match status" value="1"/>
</dbReference>
<evidence type="ECO:0000256" key="6">
    <source>
        <dbReference type="ARBA" id="ARBA00022679"/>
    </source>
</evidence>
<evidence type="ECO:0000256" key="2">
    <source>
        <dbReference type="ARBA" id="ARBA00008467"/>
    </source>
</evidence>
<dbReference type="GO" id="GO:0005829">
    <property type="term" value="C:cytosol"/>
    <property type="evidence" value="ECO:0007669"/>
    <property type="project" value="TreeGrafter"/>
</dbReference>
<evidence type="ECO:0000256" key="13">
    <source>
        <dbReference type="RuleBase" id="RU003694"/>
    </source>
</evidence>
<evidence type="ECO:0000256" key="10">
    <source>
        <dbReference type="ARBA" id="ARBA00023315"/>
    </source>
</evidence>
<dbReference type="CDD" id="cd00834">
    <property type="entry name" value="KAS_I_II"/>
    <property type="match status" value="1"/>
</dbReference>
<keyword evidence="7" id="KW-0276">Fatty acid metabolism</keyword>
<dbReference type="Gene3D" id="3.40.47.10">
    <property type="match status" value="1"/>
</dbReference>
<name>E7C214_9BACT</name>
<keyword evidence="10 11" id="KW-0012">Acyltransferase</keyword>
<organism evidence="15">
    <name type="scientific">uncultured myxobacterium HF0070_11L13</name>
    <dbReference type="NCBI Taxonomy" id="723554"/>
    <lineage>
        <taxon>Bacteria</taxon>
        <taxon>Pseudomonadati</taxon>
        <taxon>Myxococcota</taxon>
        <taxon>Myxococcia</taxon>
        <taxon>Myxococcales</taxon>
        <taxon>environmental samples</taxon>
    </lineage>
</organism>
<dbReference type="InterPro" id="IPR017568">
    <property type="entry name" value="3-oxoacyl-ACP_synth-2"/>
</dbReference>
<comment type="catalytic activity">
    <reaction evidence="11">
        <text>a fatty acyl-[ACP] + malonyl-[ACP] + H(+) = a 3-oxoacyl-[ACP] + holo-[ACP] + CO2</text>
        <dbReference type="Rhea" id="RHEA:22836"/>
        <dbReference type="Rhea" id="RHEA-COMP:9623"/>
        <dbReference type="Rhea" id="RHEA-COMP:9685"/>
        <dbReference type="Rhea" id="RHEA-COMP:9916"/>
        <dbReference type="Rhea" id="RHEA-COMP:14125"/>
        <dbReference type="ChEBI" id="CHEBI:15378"/>
        <dbReference type="ChEBI" id="CHEBI:16526"/>
        <dbReference type="ChEBI" id="CHEBI:64479"/>
        <dbReference type="ChEBI" id="CHEBI:78449"/>
        <dbReference type="ChEBI" id="CHEBI:78776"/>
        <dbReference type="ChEBI" id="CHEBI:138651"/>
    </reaction>
</comment>
<keyword evidence="9 11" id="KW-0275">Fatty acid biosynthesis</keyword>
<evidence type="ECO:0000256" key="4">
    <source>
        <dbReference type="ARBA" id="ARBA00014657"/>
    </source>
</evidence>
<reference evidence="15" key="1">
    <citation type="submission" date="2010-01" db="EMBL/GenBank/DDBJ databases">
        <title>Genome fragments of uncultured bacteria from the North Pacific subtropical Gyre.</title>
        <authorList>
            <person name="Pham V.D."/>
            <person name="Delong E.F."/>
        </authorList>
    </citation>
    <scope>NUCLEOTIDE SEQUENCE</scope>
</reference>
<comment type="catalytic activity">
    <reaction evidence="11">
        <text>(9Z)-hexadecenoyl-[ACP] + malonyl-[ACP] + H(+) = 3-oxo-(11Z)-octadecenoyl-[ACP] + holo-[ACP] + CO2</text>
        <dbReference type="Rhea" id="RHEA:55040"/>
        <dbReference type="Rhea" id="RHEA-COMP:9623"/>
        <dbReference type="Rhea" id="RHEA-COMP:9685"/>
        <dbReference type="Rhea" id="RHEA-COMP:10800"/>
        <dbReference type="Rhea" id="RHEA-COMP:14074"/>
        <dbReference type="ChEBI" id="CHEBI:15378"/>
        <dbReference type="ChEBI" id="CHEBI:16526"/>
        <dbReference type="ChEBI" id="CHEBI:64479"/>
        <dbReference type="ChEBI" id="CHEBI:78449"/>
        <dbReference type="ChEBI" id="CHEBI:83989"/>
        <dbReference type="ChEBI" id="CHEBI:138538"/>
        <dbReference type="EC" id="2.3.1.179"/>
    </reaction>
</comment>
<dbReference type="GO" id="GO:0006633">
    <property type="term" value="P:fatty acid biosynthetic process"/>
    <property type="evidence" value="ECO:0007669"/>
    <property type="project" value="UniProtKB-UniRule"/>
</dbReference>
<feature type="domain" description="Ketosynthase family 3 (KS3)" evidence="14">
    <location>
        <begin position="1"/>
        <end position="399"/>
    </location>
</feature>
<comment type="function">
    <text evidence="11">Involved in the type II fatty acid elongation cycle. Catalyzes the elongation of a wide range of acyl-ACP by the addition of two carbons from malonyl-ACP to an acyl acceptor. Can efficiently catalyze the conversion of palmitoleoyl-ACP (cis-hexadec-9-enoyl-ACP) to cis-vaccenoyl-ACP (cis-octadec-11-enoyl-ACP), an essential step in the thermal regulation of fatty acid composition.</text>
</comment>
<keyword evidence="6 11" id="KW-0808">Transferase</keyword>
<feature type="active site" description="For beta-ketoacyl synthase activity" evidence="12">
    <location>
        <position position="154"/>
    </location>
</feature>
<evidence type="ECO:0000256" key="1">
    <source>
        <dbReference type="ARBA" id="ARBA00005194"/>
    </source>
</evidence>
<dbReference type="InterPro" id="IPR018201">
    <property type="entry name" value="Ketoacyl_synth_AS"/>
</dbReference>
<dbReference type="InterPro" id="IPR014030">
    <property type="entry name" value="Ketoacyl_synth_N"/>
</dbReference>
<evidence type="ECO:0000256" key="8">
    <source>
        <dbReference type="ARBA" id="ARBA00023098"/>
    </source>
</evidence>
<dbReference type="PANTHER" id="PTHR11712:SF336">
    <property type="entry name" value="3-OXOACYL-[ACYL-CARRIER-PROTEIN] SYNTHASE, MITOCHONDRIAL"/>
    <property type="match status" value="1"/>
</dbReference>
<keyword evidence="8" id="KW-0443">Lipid metabolism</keyword>
<comment type="similarity">
    <text evidence="2 11 13">Belongs to the thiolase-like superfamily. Beta-ketoacyl-ACP synthases family.</text>
</comment>
<sequence>MGALTPCGTDLDSTWDTLLSGTSGIGPITHFDASDFGTKFAGEVTGFDPSQWMDRKEIRRNDRFILLAIAAAEMALADANYKVAPEEAHRVGVIVGAGLGGLTTIEKNKLIVENRGPGKISPFFIPALIVNLAPGQISIRIGAKGPNWSPVSACATSAHALGESVELIRRGQCDVVVSGGSESVISPLGIGGFNAMKALSTRNDEPEKASRPWDRDRDGFVMGEGAGIVVLESLEHAQARGAKIYAEVSGYGATADAFHITAPDGQGAIRCMKEALSDAGVDPGSVGYINAHGTSTPVGDKQEVDAVKDVFGDHARELMMTSSKSMHGHLLGAAGSVEAIVTVKALQTGKVPPTINLDNPSEGCDLDFVPHTMREREINVALSNSFGFGGTNASLVFQKYTA</sequence>
<dbReference type="PIRSF" id="PIRSF000447">
    <property type="entry name" value="KAS_II"/>
    <property type="match status" value="1"/>
</dbReference>
<evidence type="ECO:0000259" key="14">
    <source>
        <dbReference type="PROSITE" id="PS52004"/>
    </source>
</evidence>
<dbReference type="InterPro" id="IPR020841">
    <property type="entry name" value="PKS_Beta-ketoAc_synthase_dom"/>
</dbReference>
<dbReference type="Pfam" id="PF00109">
    <property type="entry name" value="ketoacyl-synt"/>
    <property type="match status" value="1"/>
</dbReference>
<dbReference type="NCBIfam" id="NF004970">
    <property type="entry name" value="PRK06333.1"/>
    <property type="match status" value="1"/>
</dbReference>
<dbReference type="PROSITE" id="PS52004">
    <property type="entry name" value="KS3_2"/>
    <property type="match status" value="1"/>
</dbReference>
<dbReference type="NCBIfam" id="TIGR03150">
    <property type="entry name" value="fabF"/>
    <property type="match status" value="1"/>
</dbReference>
<evidence type="ECO:0000313" key="15">
    <source>
        <dbReference type="EMBL" id="ADI21488.1"/>
    </source>
</evidence>
<comment type="pathway">
    <text evidence="1 11">Lipid metabolism; fatty acid biosynthesis.</text>
</comment>
<proteinExistence type="inferred from homology"/>
<dbReference type="AlphaFoldDB" id="E7C214"/>
<accession>E7C214</accession>
<dbReference type="InterPro" id="IPR000794">
    <property type="entry name" value="Beta-ketoacyl_synthase"/>
</dbReference>
<dbReference type="PROSITE" id="PS00606">
    <property type="entry name" value="KS3_1"/>
    <property type="match status" value="1"/>
</dbReference>
<dbReference type="NCBIfam" id="NF005589">
    <property type="entry name" value="PRK07314.1"/>
    <property type="match status" value="1"/>
</dbReference>
<evidence type="ECO:0000256" key="9">
    <source>
        <dbReference type="ARBA" id="ARBA00023160"/>
    </source>
</evidence>
<dbReference type="GO" id="GO:0004315">
    <property type="term" value="F:3-oxoacyl-[acyl-carrier-protein] synthase activity"/>
    <property type="evidence" value="ECO:0007669"/>
    <property type="project" value="UniProtKB-UniRule"/>
</dbReference>
<evidence type="ECO:0000256" key="3">
    <source>
        <dbReference type="ARBA" id="ARBA00012356"/>
    </source>
</evidence>
<evidence type="ECO:0000256" key="11">
    <source>
        <dbReference type="PIRNR" id="PIRNR000447"/>
    </source>
</evidence>
<dbReference type="InterPro" id="IPR016039">
    <property type="entry name" value="Thiolase-like"/>
</dbReference>
<dbReference type="Pfam" id="PF02801">
    <property type="entry name" value="Ketoacyl-synt_C"/>
    <property type="match status" value="1"/>
</dbReference>
<evidence type="ECO:0000256" key="5">
    <source>
        <dbReference type="ARBA" id="ARBA00022516"/>
    </source>
</evidence>
<evidence type="ECO:0000256" key="7">
    <source>
        <dbReference type="ARBA" id="ARBA00022832"/>
    </source>
</evidence>
<dbReference type="FunFam" id="3.40.47.10:FF:000009">
    <property type="entry name" value="3-oxoacyl-[acyl-carrier-protein] synthase 2"/>
    <property type="match status" value="1"/>
</dbReference>
<dbReference type="UniPathway" id="UPA00094"/>
<dbReference type="SUPFAM" id="SSF53901">
    <property type="entry name" value="Thiolase-like"/>
    <property type="match status" value="2"/>
</dbReference>
<dbReference type="EMBL" id="GU567956">
    <property type="protein sequence ID" value="ADI21488.1"/>
    <property type="molecule type" value="Genomic_DNA"/>
</dbReference>
<evidence type="ECO:0000256" key="12">
    <source>
        <dbReference type="PIRSR" id="PIRSR000447-1"/>
    </source>
</evidence>
<dbReference type="EC" id="2.3.1.179" evidence="3 11"/>
<protein>
    <recommendedName>
        <fullName evidence="4 11">3-oxoacyl-[acyl-carrier-protein] synthase 2</fullName>
        <ecNumber evidence="3 11">2.3.1.179</ecNumber>
    </recommendedName>
</protein>
<dbReference type="SMART" id="SM00825">
    <property type="entry name" value="PKS_KS"/>
    <property type="match status" value="1"/>
</dbReference>